<dbReference type="AlphaFoldDB" id="A0A431V9J0"/>
<name>A0A431V9J0_9PROT</name>
<dbReference type="Pfam" id="PF00239">
    <property type="entry name" value="Resolvase"/>
    <property type="match status" value="1"/>
</dbReference>
<dbReference type="InterPro" id="IPR006119">
    <property type="entry name" value="Resolv_N"/>
</dbReference>
<accession>A0A431V9J0</accession>
<proteinExistence type="predicted"/>
<dbReference type="InterPro" id="IPR036162">
    <property type="entry name" value="Resolvase-like_N_sf"/>
</dbReference>
<protein>
    <recommendedName>
        <fullName evidence="1">Resolvase/invertase-type recombinase catalytic domain-containing protein</fullName>
    </recommendedName>
</protein>
<dbReference type="SUPFAM" id="SSF53041">
    <property type="entry name" value="Resolvase-like"/>
    <property type="match status" value="1"/>
</dbReference>
<comment type="caution">
    <text evidence="2">The sequence shown here is derived from an EMBL/GenBank/DDBJ whole genome shotgun (WGS) entry which is preliminary data.</text>
</comment>
<dbReference type="Proteomes" id="UP000277007">
    <property type="component" value="Unassembled WGS sequence"/>
</dbReference>
<dbReference type="GO" id="GO:0003677">
    <property type="term" value="F:DNA binding"/>
    <property type="evidence" value="ECO:0007669"/>
    <property type="project" value="InterPro"/>
</dbReference>
<evidence type="ECO:0000313" key="3">
    <source>
        <dbReference type="Proteomes" id="UP000277007"/>
    </source>
</evidence>
<evidence type="ECO:0000259" key="1">
    <source>
        <dbReference type="SMART" id="SM00857"/>
    </source>
</evidence>
<organism evidence="2 3">
    <name type="scientific">Azospirillum griseum</name>
    <dbReference type="NCBI Taxonomy" id="2496639"/>
    <lineage>
        <taxon>Bacteria</taxon>
        <taxon>Pseudomonadati</taxon>
        <taxon>Pseudomonadota</taxon>
        <taxon>Alphaproteobacteria</taxon>
        <taxon>Rhodospirillales</taxon>
        <taxon>Azospirillaceae</taxon>
        <taxon>Azospirillum</taxon>
    </lineage>
</organism>
<reference evidence="2 3" key="1">
    <citation type="submission" date="2018-12" db="EMBL/GenBank/DDBJ databases">
        <authorList>
            <person name="Yang Y."/>
        </authorList>
    </citation>
    <scope>NUCLEOTIDE SEQUENCE [LARGE SCALE GENOMIC DNA]</scope>
    <source>
        <strain evidence="2 3">L-25-5w-1</strain>
    </source>
</reference>
<feature type="domain" description="Resolvase/invertase-type recombinase catalytic" evidence="1">
    <location>
        <begin position="3"/>
        <end position="145"/>
    </location>
</feature>
<dbReference type="SMART" id="SM00857">
    <property type="entry name" value="Resolvase"/>
    <property type="match status" value="1"/>
</dbReference>
<evidence type="ECO:0000313" key="2">
    <source>
        <dbReference type="EMBL" id="RTR11620.1"/>
    </source>
</evidence>
<dbReference type="EMBL" id="RXMA01000074">
    <property type="protein sequence ID" value="RTR11620.1"/>
    <property type="molecule type" value="Genomic_DNA"/>
</dbReference>
<dbReference type="GO" id="GO:0000150">
    <property type="term" value="F:DNA strand exchange activity"/>
    <property type="evidence" value="ECO:0007669"/>
    <property type="project" value="InterPro"/>
</dbReference>
<sequence>MADRGYIRETRNGPDLAAQEAAVRGAGVTRADLVYADRLPPKRQHRAAAPDALEERALVIRQIHEGSRIVVPSLDRLGISAIDIARTISAVAAKGCGVVAVDTGKVYDASTPAHVILDDAAEAETLLKRERIRKAAEVKAARGVKGGRKGNDLAPEIEPLARKDWLENVAMSRSEVAKKYGRSMSWFDRRFGERGMMSKRGRRGPAKA</sequence>
<dbReference type="Gene3D" id="3.40.50.1390">
    <property type="entry name" value="Resolvase, N-terminal catalytic domain"/>
    <property type="match status" value="1"/>
</dbReference>
<gene>
    <name evidence="2" type="ORF">EJ903_26035</name>
</gene>
<keyword evidence="3" id="KW-1185">Reference proteome</keyword>
<dbReference type="RefSeq" id="WP_126620779.1">
    <property type="nucleotide sequence ID" value="NZ_JBHUCY010000086.1"/>
</dbReference>